<dbReference type="InterPro" id="IPR029063">
    <property type="entry name" value="SAM-dependent_MTases_sf"/>
</dbReference>
<dbReference type="PIRSF" id="PIRSF009427">
    <property type="entry name" value="UCP009427_DNAmts"/>
    <property type="match status" value="1"/>
</dbReference>
<reference evidence="2" key="1">
    <citation type="submission" date="2009-10" db="EMBL/GenBank/DDBJ databases">
        <title>Complete sequence of chromosome of Methanocaldococcus vulcanius M7.</title>
        <authorList>
            <consortium name="US DOE Joint Genome Institute"/>
            <person name="Lucas S."/>
            <person name="Copeland A."/>
            <person name="Lapidus A."/>
            <person name="Glavina del Rio T."/>
            <person name="Dalin E."/>
            <person name="Tice H."/>
            <person name="Bruce D."/>
            <person name="Goodwin L."/>
            <person name="Pitluck S."/>
            <person name="Lcollab F.I."/>
            <person name="Brettin T."/>
            <person name="Detter J.C."/>
            <person name="Han C."/>
            <person name="Tapia R."/>
            <person name="Kuske C.R."/>
            <person name="Schmutz J."/>
            <person name="Larimer F."/>
            <person name="Land M."/>
            <person name="Hauser L."/>
            <person name="Kyrpides N."/>
            <person name="Ovchinikova G."/>
            <person name="Sieprawska-Lupa M."/>
            <person name="Whitman W.B."/>
            <person name="Woyke T."/>
        </authorList>
    </citation>
    <scope>NUCLEOTIDE SEQUENCE [LARGE SCALE GENOMIC DNA]</scope>
    <source>
        <strain evidence="2">M7</strain>
    </source>
</reference>
<dbReference type="REBASE" id="22201">
    <property type="entry name" value="M.MvuORF1287P"/>
</dbReference>
<dbReference type="InterPro" id="IPR014455">
    <property type="entry name" value="N6_adenine_Mtase_MK1259"/>
</dbReference>
<name>C9RHT8_METVM</name>
<dbReference type="STRING" id="579137.Metvu_1287"/>
<evidence type="ECO:0000259" key="1">
    <source>
        <dbReference type="Pfam" id="PF06634"/>
    </source>
</evidence>
<sequence>MERFIENPKFPIREINEKSGKEKGGARPPYWEMVFYWTRKPLIGARGVIAGSLLPYDIDLERFKNAICLDEKTPHRVNPKIPRDWKKYFEGKKLLDPFAGFGSIPLEGLRLGLDVTAVELLPTTYVFLKAVLEYPKEFGKSLVKDVEKWGHWITERLKEDEDVRELYEDDVAVYIGTWEIKCPHCGRWTPLIGNYWLARVKDSKKGYKRLAFMKAVKTEDGIDIEVVDVNKIAKENNLSLENAKVDKNKIKIDSLEFEVPNANIESRKSQVTCLFCGNLIKFADEEGNHYLNKVKGKELEFYVKFALKKYHEGDERFARQRLLVKVKIEDGDLIFEKATLEDNKKLEIAKEKVKRLIESGDVDVPNEPVAPWGSKGMGGDIKTITWGLTTWEKHFNPRQLLTLIKITRLIREVGKKVEEEKIKEGWSEERAFKYSEAIATYLSLNLLKYIDYNSISTRWNASLIMANTLSTRGISVNWNFWESNPFTKWTGSWTQGYTYTLPKSLEYLTSALSHKPNNLDDYFNKINNDSSNIKIIQGDATSLNLGEQFDIIVTDPPYADDVPYTELSDFYYVWLKRALSDVENNKLIPRYHKEAFFKKIGKKYKEIKTQWQDFAKKEVSENAGRFGSGKKEQREIAKQHFENLFSQAFISMKNHLKDDGLLITYYAHTNPDSWANLLEAGWKRAKLTITRALPLTTESKQSIVSRGKLSLDTSIIAVWKKKTLKDKALISTLIPKLRDKGKQTAELLIKHGQHDLDLLYGVMAGILEEITQYNEIVSPEGKLTTKDILDKYVYPLTIYSIIDAISKEKEGTLKITSKPALFYTTYKILFGNKTLGSGDLILLNISTGIDAKTAVEYKLIKEDGKGFTLNSPDLIKELNNKHLYQFLIEKNINPTNPEIKTSIDILHLLEYYAFAYPIDAFKSKLDELKDKHPTETEEAINIAKLINKYYESVFKEIYAGKKDSEIDKILQKNKLYEIYLIRRLVRFLEGKAF</sequence>
<dbReference type="GeneID" id="8513628"/>
<protein>
    <recommendedName>
        <fullName evidence="1">DUF1156 domain-containing protein</fullName>
    </recommendedName>
</protein>
<evidence type="ECO:0000313" key="3">
    <source>
        <dbReference type="Proteomes" id="UP000002063"/>
    </source>
</evidence>
<dbReference type="GO" id="GO:0032259">
    <property type="term" value="P:methylation"/>
    <property type="evidence" value="ECO:0007669"/>
    <property type="project" value="InterPro"/>
</dbReference>
<dbReference type="EMBL" id="CP001787">
    <property type="protein sequence ID" value="ACX73140.1"/>
    <property type="molecule type" value="Genomic_DNA"/>
</dbReference>
<dbReference type="Gene3D" id="3.40.50.150">
    <property type="entry name" value="Vaccinia Virus protein VP39"/>
    <property type="match status" value="1"/>
</dbReference>
<dbReference type="InterPro" id="IPR009537">
    <property type="entry name" value="DUF1156"/>
</dbReference>
<proteinExistence type="predicted"/>
<dbReference type="GO" id="GO:0008168">
    <property type="term" value="F:methyltransferase activity"/>
    <property type="evidence" value="ECO:0007669"/>
    <property type="project" value="InterPro"/>
</dbReference>
<dbReference type="KEGG" id="mvu:Metvu_1287"/>
<feature type="domain" description="DUF1156" evidence="1">
    <location>
        <begin position="10"/>
        <end position="61"/>
    </location>
</feature>
<dbReference type="SUPFAM" id="SSF53335">
    <property type="entry name" value="S-adenosyl-L-methionine-dependent methyltransferases"/>
    <property type="match status" value="1"/>
</dbReference>
<accession>C9RHT8</accession>
<keyword evidence="3" id="KW-1185">Reference proteome</keyword>
<dbReference type="Pfam" id="PF06634">
    <property type="entry name" value="DUF1156"/>
    <property type="match status" value="1"/>
</dbReference>
<dbReference type="OrthoDB" id="93530at2157"/>
<dbReference type="PROSITE" id="PS00092">
    <property type="entry name" value="N6_MTASE"/>
    <property type="match status" value="1"/>
</dbReference>
<organism evidence="2 3">
    <name type="scientific">Methanocaldococcus vulcanius (strain ATCC 700851 / DSM 12094 / M7)</name>
    <name type="common">Methanococcus vulcanius</name>
    <dbReference type="NCBI Taxonomy" id="579137"/>
    <lineage>
        <taxon>Archaea</taxon>
        <taxon>Methanobacteriati</taxon>
        <taxon>Methanobacteriota</taxon>
        <taxon>Methanomada group</taxon>
        <taxon>Methanococci</taxon>
        <taxon>Methanococcales</taxon>
        <taxon>Methanocaldococcaceae</taxon>
        <taxon>Methanocaldococcus</taxon>
    </lineage>
</organism>
<dbReference type="RefSeq" id="WP_015733360.1">
    <property type="nucleotide sequence ID" value="NC_013407.1"/>
</dbReference>
<dbReference type="GO" id="GO:0003676">
    <property type="term" value="F:nucleic acid binding"/>
    <property type="evidence" value="ECO:0007669"/>
    <property type="project" value="InterPro"/>
</dbReference>
<dbReference type="AlphaFoldDB" id="C9RHT8"/>
<dbReference type="HOGENOM" id="CLU_007795_2_0_2"/>
<evidence type="ECO:0000313" key="2">
    <source>
        <dbReference type="EMBL" id="ACX73140.1"/>
    </source>
</evidence>
<dbReference type="eggNOG" id="arCOG00889">
    <property type="taxonomic scope" value="Archaea"/>
</dbReference>
<dbReference type="Proteomes" id="UP000002063">
    <property type="component" value="Chromosome"/>
</dbReference>
<dbReference type="InterPro" id="IPR002052">
    <property type="entry name" value="DNA_methylase_N6_adenine_CS"/>
</dbReference>
<gene>
    <name evidence="2" type="ordered locus">Metvu_1287</name>
</gene>